<proteinExistence type="predicted"/>
<dbReference type="Pfam" id="PF09361">
    <property type="entry name" value="Phasin_2"/>
    <property type="match status" value="1"/>
</dbReference>
<evidence type="ECO:0000259" key="1">
    <source>
        <dbReference type="Pfam" id="PF09361"/>
    </source>
</evidence>
<reference evidence="2 3" key="1">
    <citation type="submission" date="2018-06" db="EMBL/GenBank/DDBJ databases">
        <title>Genomic Encyclopedia of Archaeal and Bacterial Type Strains, Phase II (KMG-II): from individual species to whole genera.</title>
        <authorList>
            <person name="Goeker M."/>
        </authorList>
    </citation>
    <scope>NUCLEOTIDE SEQUENCE [LARGE SCALE GENOMIC DNA]</scope>
    <source>
        <strain evidence="2 3">DSM 24525</strain>
    </source>
</reference>
<keyword evidence="3" id="KW-1185">Reference proteome</keyword>
<dbReference type="Proteomes" id="UP000249688">
    <property type="component" value="Unassembled WGS sequence"/>
</dbReference>
<protein>
    <submittedName>
        <fullName evidence="2">Phasin family protein</fullName>
    </submittedName>
</protein>
<evidence type="ECO:0000313" key="3">
    <source>
        <dbReference type="Proteomes" id="UP000249688"/>
    </source>
</evidence>
<sequence length="145" mass="15928">MQTPKPEDIMRMFSEFRVPATPDVEALMAAQKRNLDALTAANRVALEGAQAVARRHMEILQQSVGELTEAMQSITATPAPQDKAAKQAELLKTSYSRAVGNMKELAELIQKSNSEALALLNRRFVEAMDEAKTMVAKTVVTKTPE</sequence>
<dbReference type="InterPro" id="IPR018968">
    <property type="entry name" value="Phasin"/>
</dbReference>
<dbReference type="EMBL" id="QKYU01000011">
    <property type="protein sequence ID" value="PZW45734.1"/>
    <property type="molecule type" value="Genomic_DNA"/>
</dbReference>
<accession>A0A2W7IJ96</accession>
<feature type="domain" description="Phasin" evidence="1">
    <location>
        <begin position="25"/>
        <end position="123"/>
    </location>
</feature>
<name>A0A2W7IJ96_9PROT</name>
<dbReference type="NCBIfam" id="TIGR01841">
    <property type="entry name" value="phasin"/>
    <property type="match status" value="1"/>
</dbReference>
<evidence type="ECO:0000313" key="2">
    <source>
        <dbReference type="EMBL" id="PZW45734.1"/>
    </source>
</evidence>
<gene>
    <name evidence="2" type="ORF">C8P66_111150</name>
</gene>
<dbReference type="AlphaFoldDB" id="A0A2W7IJ96"/>
<dbReference type="InterPro" id="IPR010127">
    <property type="entry name" value="Phasin_subfam-1"/>
</dbReference>
<organism evidence="2 3">
    <name type="scientific">Humitalea rosea</name>
    <dbReference type="NCBI Taxonomy" id="990373"/>
    <lineage>
        <taxon>Bacteria</taxon>
        <taxon>Pseudomonadati</taxon>
        <taxon>Pseudomonadota</taxon>
        <taxon>Alphaproteobacteria</taxon>
        <taxon>Acetobacterales</taxon>
        <taxon>Roseomonadaceae</taxon>
        <taxon>Humitalea</taxon>
    </lineage>
</organism>
<comment type="caution">
    <text evidence="2">The sequence shown here is derived from an EMBL/GenBank/DDBJ whole genome shotgun (WGS) entry which is preliminary data.</text>
</comment>